<accession>A0A4S8PVJ5</accession>
<keyword evidence="2" id="KW-1185">Reference proteome</keyword>
<organism evidence="1 2">
    <name type="scientific">Glycomyces buryatensis</name>
    <dbReference type="NCBI Taxonomy" id="2570927"/>
    <lineage>
        <taxon>Bacteria</taxon>
        <taxon>Bacillati</taxon>
        <taxon>Actinomycetota</taxon>
        <taxon>Actinomycetes</taxon>
        <taxon>Glycomycetales</taxon>
        <taxon>Glycomycetaceae</taxon>
        <taxon>Glycomyces</taxon>
    </lineage>
</organism>
<dbReference type="NCBIfam" id="NF040565">
    <property type="entry name" value="SCO2521_fam"/>
    <property type="match status" value="1"/>
</dbReference>
<sequence>MLVVGEIITALLPHSRPLTPEQARQALALAVGESVVQWARPVPHTASPTLLHGVDCKLPQGPRDDGRVTDAAADNGSVRGVGTVCSRAVLTGGHLLQGSAWTAITAQYQPRRMPWSYYLARPGKVNPIGNLDAGRLARGFLYADARRDRTGLLDTAAIAKHSIHDVLAWQHLDQRPPIKTGAKRVRWAAIAEPGMVSEVAFRLVDGDRRRMSMTTGAVDPEQLASAAEDLAVHDWLLTAVQERIQRSKIGEDSRHTLQTLRPVVDHLLHLWSPGSRTSHDLQFMWDSLEERPGLTRQWTTMTERVRSQIDFGAADLADKVLSIIERNPRILGGGNGEPGF</sequence>
<gene>
    <name evidence="1" type="ORF">FAB82_22225</name>
</gene>
<evidence type="ECO:0000313" key="2">
    <source>
        <dbReference type="Proteomes" id="UP000308760"/>
    </source>
</evidence>
<name>A0A4S8PVJ5_9ACTN</name>
<dbReference type="RefSeq" id="WP_136536757.1">
    <property type="nucleotide sequence ID" value="NZ_STGY01000073.1"/>
</dbReference>
<evidence type="ECO:0000313" key="1">
    <source>
        <dbReference type="EMBL" id="THV35597.1"/>
    </source>
</evidence>
<comment type="caution">
    <text evidence="1">The sequence shown here is derived from an EMBL/GenBank/DDBJ whole genome shotgun (WGS) entry which is preliminary data.</text>
</comment>
<protein>
    <submittedName>
        <fullName evidence="1">Uncharacterized protein</fullName>
    </submittedName>
</protein>
<dbReference type="InterPro" id="IPR049749">
    <property type="entry name" value="SCO2521-like"/>
</dbReference>
<reference evidence="1 2" key="2">
    <citation type="submission" date="2019-05" db="EMBL/GenBank/DDBJ databases">
        <title>Glycomyces buryatensis sp. nov.</title>
        <authorList>
            <person name="Nikitina E."/>
        </authorList>
    </citation>
    <scope>NUCLEOTIDE SEQUENCE [LARGE SCALE GENOMIC DNA]</scope>
    <source>
        <strain evidence="1 2">18</strain>
    </source>
</reference>
<dbReference type="AlphaFoldDB" id="A0A4S8PVJ5"/>
<dbReference type="OrthoDB" id="3210171at2"/>
<dbReference type="Proteomes" id="UP000308760">
    <property type="component" value="Unassembled WGS sequence"/>
</dbReference>
<proteinExistence type="predicted"/>
<dbReference type="EMBL" id="STGY01000073">
    <property type="protein sequence ID" value="THV35597.1"/>
    <property type="molecule type" value="Genomic_DNA"/>
</dbReference>
<reference evidence="2" key="1">
    <citation type="submission" date="2019-04" db="EMBL/GenBank/DDBJ databases">
        <title>Nocardioides xinjiangensis sp. nov.</title>
        <authorList>
            <person name="Liu S."/>
        </authorList>
    </citation>
    <scope>NUCLEOTIDE SEQUENCE [LARGE SCALE GENOMIC DNA]</scope>
    <source>
        <strain evidence="2">18</strain>
    </source>
</reference>